<accession>A0A6G7LRZ2</accession>
<reference evidence="1 2" key="1">
    <citation type="submission" date="2019-11" db="EMBL/GenBank/DDBJ databases">
        <title>Complete Genome Sequence of Shewanella chilikensis Strain DC57, Isolated from Corroded Seal Rings at a floating production facility in Australia.</title>
        <authorList>
            <person name="Salgar-Chaparro S.J."/>
            <person name="Castillo-Villamizar G.A."/>
            <person name="Poehlein A."/>
            <person name="Daniel R."/>
            <person name="Machuca L."/>
        </authorList>
    </citation>
    <scope>NUCLEOTIDE SEQUENCE [LARGE SCALE GENOMIC DNA]</scope>
    <source>
        <strain evidence="1 2">DC57</strain>
    </source>
</reference>
<dbReference type="EMBL" id="CP045857">
    <property type="protein sequence ID" value="QIJ04539.1"/>
    <property type="molecule type" value="Genomic_DNA"/>
</dbReference>
<dbReference type="KEGG" id="schk:GII14_10505"/>
<gene>
    <name evidence="1" type="ORF">GII14_10505</name>
</gene>
<protein>
    <recommendedName>
        <fullName evidence="3">Transposase</fullName>
    </recommendedName>
</protein>
<organism evidence="1 2">
    <name type="scientific">Shewanella chilikensis</name>
    <dbReference type="NCBI Taxonomy" id="558541"/>
    <lineage>
        <taxon>Bacteria</taxon>
        <taxon>Pseudomonadati</taxon>
        <taxon>Pseudomonadota</taxon>
        <taxon>Gammaproteobacteria</taxon>
        <taxon>Alteromonadales</taxon>
        <taxon>Shewanellaceae</taxon>
        <taxon>Shewanella</taxon>
    </lineage>
</organism>
<name>A0A6G7LRZ2_9GAMM</name>
<evidence type="ECO:0000313" key="1">
    <source>
        <dbReference type="EMBL" id="QIJ04539.1"/>
    </source>
</evidence>
<evidence type="ECO:0000313" key="2">
    <source>
        <dbReference type="Proteomes" id="UP000502117"/>
    </source>
</evidence>
<sequence length="73" mass="8374">MMVCPLLSNYAEIRFGQEVDHHVYSSTRYRFRQVKLIPPQYVKPYVKGNKNDFIDADAIAEAAQPLHPPVLAD</sequence>
<proteinExistence type="predicted"/>
<dbReference type="Proteomes" id="UP000502117">
    <property type="component" value="Chromosome"/>
</dbReference>
<evidence type="ECO:0008006" key="3">
    <source>
        <dbReference type="Google" id="ProtNLM"/>
    </source>
</evidence>
<dbReference type="AlphaFoldDB" id="A0A6G7LRZ2"/>